<dbReference type="NCBIfam" id="TIGR01850">
    <property type="entry name" value="argC"/>
    <property type="match status" value="1"/>
</dbReference>
<name>A0ABV2B0A8_9GAMM</name>
<keyword evidence="4 5" id="KW-0560">Oxidoreductase</keyword>
<gene>
    <name evidence="5 8" type="primary">argC</name>
    <name evidence="8" type="ORF">SADO_06897</name>
</gene>
<dbReference type="Pfam" id="PF22698">
    <property type="entry name" value="Semialdhyde_dhC_1"/>
    <property type="match status" value="1"/>
</dbReference>
<evidence type="ECO:0000259" key="7">
    <source>
        <dbReference type="SMART" id="SM00859"/>
    </source>
</evidence>
<keyword evidence="1 5" id="KW-0055">Arginine biosynthesis</keyword>
<evidence type="ECO:0000256" key="2">
    <source>
        <dbReference type="ARBA" id="ARBA00022605"/>
    </source>
</evidence>
<evidence type="ECO:0000256" key="3">
    <source>
        <dbReference type="ARBA" id="ARBA00022857"/>
    </source>
</evidence>
<dbReference type="InterPro" id="IPR023013">
    <property type="entry name" value="AGPR_AS"/>
</dbReference>
<dbReference type="EC" id="1.2.1.38" evidence="5"/>
<evidence type="ECO:0000256" key="4">
    <source>
        <dbReference type="ARBA" id="ARBA00023002"/>
    </source>
</evidence>
<comment type="caution">
    <text evidence="8">The sequence shown here is derived from an EMBL/GenBank/DDBJ whole genome shotgun (WGS) entry which is preliminary data.</text>
</comment>
<feature type="active site" evidence="5 6">
    <location>
        <position position="152"/>
    </location>
</feature>
<dbReference type="InterPro" id="IPR058924">
    <property type="entry name" value="AGPR_dimerisation_dom"/>
</dbReference>
<dbReference type="GO" id="GO:0003942">
    <property type="term" value="F:N-acetyl-gamma-glutamyl-phosphate reductase activity"/>
    <property type="evidence" value="ECO:0007669"/>
    <property type="project" value="UniProtKB-EC"/>
</dbReference>
<reference evidence="8 9" key="1">
    <citation type="submission" date="2013-03" db="EMBL/GenBank/DDBJ databases">
        <title>Salinisphaera dokdonensis CL-ES53 Genome Sequencing.</title>
        <authorList>
            <person name="Li C."/>
            <person name="Lai Q."/>
            <person name="Shao Z."/>
        </authorList>
    </citation>
    <scope>NUCLEOTIDE SEQUENCE [LARGE SCALE GENOMIC DNA]</scope>
    <source>
        <strain evidence="8 9">CL-ES53</strain>
    </source>
</reference>
<dbReference type="Gene3D" id="3.30.360.10">
    <property type="entry name" value="Dihydrodipicolinate Reductase, domain 2"/>
    <property type="match status" value="1"/>
</dbReference>
<dbReference type="PROSITE" id="PS01224">
    <property type="entry name" value="ARGC"/>
    <property type="match status" value="1"/>
</dbReference>
<comment type="pathway">
    <text evidence="5">Amino-acid biosynthesis; L-arginine biosynthesis; N(2)-acetyl-L-ornithine from L-glutamate: step 3/4.</text>
</comment>
<dbReference type="Pfam" id="PF01118">
    <property type="entry name" value="Semialdhyde_dh"/>
    <property type="match status" value="1"/>
</dbReference>
<evidence type="ECO:0000256" key="1">
    <source>
        <dbReference type="ARBA" id="ARBA00022571"/>
    </source>
</evidence>
<evidence type="ECO:0000256" key="6">
    <source>
        <dbReference type="PROSITE-ProRule" id="PRU10010"/>
    </source>
</evidence>
<dbReference type="SUPFAM" id="SSF55347">
    <property type="entry name" value="Glyceraldehyde-3-phosphate dehydrogenase-like, C-terminal domain"/>
    <property type="match status" value="1"/>
</dbReference>
<keyword evidence="9" id="KW-1185">Reference proteome</keyword>
<comment type="similarity">
    <text evidence="5">Belongs to the NAGSA dehydrogenase family. Type 1 subfamily.</text>
</comment>
<evidence type="ECO:0000313" key="9">
    <source>
        <dbReference type="Proteomes" id="UP001460888"/>
    </source>
</evidence>
<comment type="function">
    <text evidence="5">Catalyzes the NADPH-dependent reduction of N-acetyl-5-glutamyl phosphate to yield N-acetyl-L-glutamate 5-semialdehyde.</text>
</comment>
<dbReference type="SMART" id="SM00859">
    <property type="entry name" value="Semialdhyde_dh"/>
    <property type="match status" value="1"/>
</dbReference>
<dbReference type="CDD" id="cd17895">
    <property type="entry name" value="AGPR_1_N"/>
    <property type="match status" value="1"/>
</dbReference>
<dbReference type="InterPro" id="IPR050085">
    <property type="entry name" value="AGPR"/>
</dbReference>
<feature type="domain" description="Semialdehyde dehydrogenase NAD-binding" evidence="7">
    <location>
        <begin position="6"/>
        <end position="144"/>
    </location>
</feature>
<dbReference type="SUPFAM" id="SSF51735">
    <property type="entry name" value="NAD(P)-binding Rossmann-fold domains"/>
    <property type="match status" value="1"/>
</dbReference>
<dbReference type="PANTHER" id="PTHR32338">
    <property type="entry name" value="N-ACETYL-GAMMA-GLUTAMYL-PHOSPHATE REDUCTASE, CHLOROPLASTIC-RELATED-RELATED"/>
    <property type="match status" value="1"/>
</dbReference>
<keyword evidence="2 5" id="KW-0028">Amino-acid biosynthesis</keyword>
<comment type="subcellular location">
    <subcellularLocation>
        <location evidence="5">Cytoplasm</location>
    </subcellularLocation>
</comment>
<protein>
    <recommendedName>
        <fullName evidence="5">N-acetyl-gamma-glutamyl-phosphate reductase</fullName>
        <shortName evidence="5">AGPR</shortName>
        <ecNumber evidence="5">1.2.1.38</ecNumber>
    </recommendedName>
    <alternativeName>
        <fullName evidence="5">N-acetyl-glutamate semialdehyde dehydrogenase</fullName>
        <shortName evidence="5">NAGSA dehydrogenase</shortName>
    </alternativeName>
</protein>
<sequence>MAQLQRIGIVGGTGYAGAELLRLLSAHPHAEVVAVTSRGDAGTPVADAYPQLRGVIDLDFVEPSTANLVDCDIVFFATPHAAAMHDVPALLEAGKRVIDLSADFRLKDADEWAAWYGVEHVCPELIERAAYGMPELNREQIAGADLVAAPGCYPTAVVLGFKPLIDAGLVDAASLIADAKTGVSGAGKSLKPGFLFAEMQESFKAYGVAGHRHLPEIRQTLGELAGGDVGLTFVPHLVPMIRGIHATLYARLSDSNAGSADALQALYENAYADEPFVDVLPAGAAPETRHVRGGNMCRMAVHRPGGGDTVVVLSVIDNLIKGAAGQAVQCFNLMIGADENCALAAPGPLP</sequence>
<keyword evidence="3 5" id="KW-0521">NADP</keyword>
<dbReference type="Gene3D" id="3.40.50.720">
    <property type="entry name" value="NAD(P)-binding Rossmann-like Domain"/>
    <property type="match status" value="1"/>
</dbReference>
<dbReference type="InterPro" id="IPR036291">
    <property type="entry name" value="NAD(P)-bd_dom_sf"/>
</dbReference>
<dbReference type="InterPro" id="IPR000534">
    <property type="entry name" value="Semialdehyde_DH_NAD-bd"/>
</dbReference>
<keyword evidence="5" id="KW-0963">Cytoplasm</keyword>
<proteinExistence type="inferred from homology"/>
<dbReference type="HAMAP" id="MF_00150">
    <property type="entry name" value="ArgC_type1"/>
    <property type="match status" value="1"/>
</dbReference>
<evidence type="ECO:0000313" key="8">
    <source>
        <dbReference type="EMBL" id="MES1928962.1"/>
    </source>
</evidence>
<accession>A0ABV2B0A8</accession>
<dbReference type="EMBL" id="APND01000002">
    <property type="protein sequence ID" value="MES1928962.1"/>
    <property type="molecule type" value="Genomic_DNA"/>
</dbReference>
<dbReference type="RefSeq" id="WP_353110415.1">
    <property type="nucleotide sequence ID" value="NZ_APND01000002.1"/>
</dbReference>
<organism evidence="8 9">
    <name type="scientific">Salinisphaera dokdonensis CL-ES53</name>
    <dbReference type="NCBI Taxonomy" id="1304272"/>
    <lineage>
        <taxon>Bacteria</taxon>
        <taxon>Pseudomonadati</taxon>
        <taxon>Pseudomonadota</taxon>
        <taxon>Gammaproteobacteria</taxon>
        <taxon>Salinisphaerales</taxon>
        <taxon>Salinisphaeraceae</taxon>
        <taxon>Salinisphaera</taxon>
    </lineage>
</organism>
<dbReference type="Proteomes" id="UP001460888">
    <property type="component" value="Unassembled WGS sequence"/>
</dbReference>
<dbReference type="PANTHER" id="PTHR32338:SF10">
    <property type="entry name" value="N-ACETYL-GAMMA-GLUTAMYL-PHOSPHATE REDUCTASE, CHLOROPLASTIC-RELATED"/>
    <property type="match status" value="1"/>
</dbReference>
<evidence type="ECO:0000256" key="5">
    <source>
        <dbReference type="HAMAP-Rule" id="MF_00150"/>
    </source>
</evidence>
<dbReference type="CDD" id="cd23934">
    <property type="entry name" value="AGPR_1_C"/>
    <property type="match status" value="1"/>
</dbReference>
<comment type="catalytic activity">
    <reaction evidence="5">
        <text>N-acetyl-L-glutamate 5-semialdehyde + phosphate + NADP(+) = N-acetyl-L-glutamyl 5-phosphate + NADPH + H(+)</text>
        <dbReference type="Rhea" id="RHEA:21588"/>
        <dbReference type="ChEBI" id="CHEBI:15378"/>
        <dbReference type="ChEBI" id="CHEBI:29123"/>
        <dbReference type="ChEBI" id="CHEBI:43474"/>
        <dbReference type="ChEBI" id="CHEBI:57783"/>
        <dbReference type="ChEBI" id="CHEBI:57936"/>
        <dbReference type="ChEBI" id="CHEBI:58349"/>
        <dbReference type="EC" id="1.2.1.38"/>
    </reaction>
</comment>
<dbReference type="InterPro" id="IPR000706">
    <property type="entry name" value="AGPR_type-1"/>
</dbReference>